<dbReference type="Pfam" id="PF00703">
    <property type="entry name" value="Glyco_hydro_2"/>
    <property type="match status" value="1"/>
</dbReference>
<dbReference type="Pfam" id="PF02836">
    <property type="entry name" value="Glyco_hydro_2_C"/>
    <property type="match status" value="1"/>
</dbReference>
<dbReference type="PANTHER" id="PTHR42732">
    <property type="entry name" value="BETA-GALACTOSIDASE"/>
    <property type="match status" value="1"/>
</dbReference>
<accession>A0A8J6I0M7</accession>
<evidence type="ECO:0000259" key="5">
    <source>
        <dbReference type="Pfam" id="PF02836"/>
    </source>
</evidence>
<dbReference type="PANTHER" id="PTHR42732:SF2">
    <property type="entry name" value="BETA-MANNOSIDASE"/>
    <property type="match status" value="1"/>
</dbReference>
<evidence type="ECO:0000313" key="8">
    <source>
        <dbReference type="Proteomes" id="UP000657177"/>
    </source>
</evidence>
<dbReference type="InterPro" id="IPR006102">
    <property type="entry name" value="Ig-like_GH2"/>
</dbReference>
<organism evidence="7 8">
    <name type="scientific">Capillibacterium thermochitinicola</name>
    <dbReference type="NCBI Taxonomy" id="2699427"/>
    <lineage>
        <taxon>Bacteria</taxon>
        <taxon>Bacillati</taxon>
        <taxon>Bacillota</taxon>
        <taxon>Capillibacterium</taxon>
    </lineage>
</organism>
<feature type="domain" description="Glycoside hydrolase family 2 immunoglobulin-like beta-sandwich" evidence="4">
    <location>
        <begin position="160"/>
        <end position="260"/>
    </location>
</feature>
<dbReference type="SUPFAM" id="SSF51445">
    <property type="entry name" value="(Trans)glycosidases"/>
    <property type="match status" value="1"/>
</dbReference>
<dbReference type="InterPro" id="IPR008979">
    <property type="entry name" value="Galactose-bd-like_sf"/>
</dbReference>
<dbReference type="InterPro" id="IPR006104">
    <property type="entry name" value="Glyco_hydro_2_N"/>
</dbReference>
<dbReference type="InterPro" id="IPR051913">
    <property type="entry name" value="GH2_Domain-Containing"/>
</dbReference>
<evidence type="ECO:0000256" key="1">
    <source>
        <dbReference type="ARBA" id="ARBA00007401"/>
    </source>
</evidence>
<dbReference type="Gene3D" id="3.20.20.80">
    <property type="entry name" value="Glycosidases"/>
    <property type="match status" value="1"/>
</dbReference>
<comment type="similarity">
    <text evidence="1">Belongs to the glycosyl hydrolase 2 family.</text>
</comment>
<dbReference type="AlphaFoldDB" id="A0A8J6I0M7"/>
<dbReference type="InterPro" id="IPR013783">
    <property type="entry name" value="Ig-like_fold"/>
</dbReference>
<dbReference type="Gene3D" id="2.60.40.10">
    <property type="entry name" value="Immunoglobulins"/>
    <property type="match status" value="1"/>
</dbReference>
<evidence type="ECO:0000259" key="6">
    <source>
        <dbReference type="Pfam" id="PF02837"/>
    </source>
</evidence>
<gene>
    <name evidence="7" type="ORF">G5B42_06915</name>
</gene>
<dbReference type="GO" id="GO:0005975">
    <property type="term" value="P:carbohydrate metabolic process"/>
    <property type="evidence" value="ECO:0007669"/>
    <property type="project" value="InterPro"/>
</dbReference>
<dbReference type="GO" id="GO:0004553">
    <property type="term" value="F:hydrolase activity, hydrolyzing O-glycosyl compounds"/>
    <property type="evidence" value="ECO:0007669"/>
    <property type="project" value="InterPro"/>
</dbReference>
<evidence type="ECO:0000256" key="2">
    <source>
        <dbReference type="ARBA" id="ARBA00022801"/>
    </source>
</evidence>
<feature type="domain" description="Glycoside hydrolase family 2 catalytic" evidence="5">
    <location>
        <begin position="267"/>
        <end position="475"/>
    </location>
</feature>
<sequence>MGEIRTLNGLWTFTIDPRGRGEEEKWYCGLPAGDRYPVPGVWQTYRKELYSYTGYTWYSREFTLEPELRGKRIFIEFAAVDFRADVWLNGKKLGMHEGGYTPFRFEVTDLVRGGEANLLVVCVFDPEENQELPHGKQGSWYSRVSGIWQDVRLLIYNEAFIEKVKITPDLDQDTVHFTVLCDGVNNLIDPNVEIMIYAAEDRGRMIEKRSFPYRDDHTYSLGLTDPCYWSPSSPWLYHTEIILKDGTIPRDRMVTYFGLRKIHWEAGRLFLNNRPFYLRGALDQGFWPETIYYAPSESLIQEEIKKARDMGFNLLRKHIKTEDPRYLYWADRMGMLIWAEPPNCAKWSELAKARFKKELFALIERDYNHPSIIIWSIYNEEWGLEWRLRNDREKQLWVNELYREVKKADPTRLVCDNSGWAHVCTDLNDYHRYFAVPELAEEWRADLTRIVEHPEENYALPANHWGEPILISEFGMWGLPETDQITGEDLDAVPWWQGSARIFKEEFKIPATAARNFRKYGLDRIFSNLNELARAAQEREFRGVKFIIEEIRKRPELAGYVVTELTDIEWETNGFLTYNRQLKAGFAKAPYFNGETIISADLNKRNFWCGETLRVRPVVVNNTDQDFQGEIVWNLNGTRLSEKTPLTVLASAVTPGHEVLLPLPNVDTPQRLCLRYELRCGERVICQNEEELTITPPAARVVNGPVVYPVGLPPAFITELVKNGFKLAPDGKAAGLCLTTALTPEVRAHLEAGGHVLWLAESQMTGDGFTLKKLVEGENWDRAAAVNFLDPSLFPGVPVAKVPGWEMAGLYPATLVTNLDTLPGVRVYGGMFQGWLGNLDGFLVELPLESGRIWITTLRLGASYNQQPIGTLMLNQLMLRAGRGWS</sequence>
<protein>
    <submittedName>
        <fullName evidence="7">Glycoside hydrolase family 2</fullName>
    </submittedName>
</protein>
<dbReference type="RefSeq" id="WP_181339723.1">
    <property type="nucleotide sequence ID" value="NZ_JAAKDE010000013.1"/>
</dbReference>
<name>A0A8J6I0M7_9FIRM</name>
<evidence type="ECO:0000256" key="3">
    <source>
        <dbReference type="ARBA" id="ARBA00023295"/>
    </source>
</evidence>
<keyword evidence="3" id="KW-0326">Glycosidase</keyword>
<dbReference type="Gene3D" id="2.60.120.260">
    <property type="entry name" value="Galactose-binding domain-like"/>
    <property type="match status" value="1"/>
</dbReference>
<evidence type="ECO:0000313" key="7">
    <source>
        <dbReference type="EMBL" id="MBA2133271.1"/>
    </source>
</evidence>
<reference evidence="7" key="1">
    <citation type="submission" date="2020-06" db="EMBL/GenBank/DDBJ databases">
        <title>Novel chitinolytic bacterium.</title>
        <authorList>
            <person name="Ungkulpasvich U."/>
            <person name="Kosugi A."/>
            <person name="Uke A."/>
        </authorList>
    </citation>
    <scope>NUCLEOTIDE SEQUENCE</scope>
    <source>
        <strain evidence="7">UUS1-1</strain>
    </source>
</reference>
<dbReference type="SUPFAM" id="SSF49785">
    <property type="entry name" value="Galactose-binding domain-like"/>
    <property type="match status" value="1"/>
</dbReference>
<dbReference type="InterPro" id="IPR017853">
    <property type="entry name" value="GH"/>
</dbReference>
<dbReference type="Proteomes" id="UP000657177">
    <property type="component" value="Unassembled WGS sequence"/>
</dbReference>
<feature type="domain" description="Glycosyl hydrolases family 2 sugar binding" evidence="6">
    <location>
        <begin position="4"/>
        <end position="154"/>
    </location>
</feature>
<dbReference type="InterPro" id="IPR036156">
    <property type="entry name" value="Beta-gal/glucu_dom_sf"/>
</dbReference>
<keyword evidence="2 7" id="KW-0378">Hydrolase</keyword>
<proteinExistence type="inferred from homology"/>
<dbReference type="EMBL" id="JAAKDE010000013">
    <property type="protein sequence ID" value="MBA2133271.1"/>
    <property type="molecule type" value="Genomic_DNA"/>
</dbReference>
<keyword evidence="8" id="KW-1185">Reference proteome</keyword>
<dbReference type="Pfam" id="PF02837">
    <property type="entry name" value="Glyco_hydro_2_N"/>
    <property type="match status" value="1"/>
</dbReference>
<comment type="caution">
    <text evidence="7">The sequence shown here is derived from an EMBL/GenBank/DDBJ whole genome shotgun (WGS) entry which is preliminary data.</text>
</comment>
<evidence type="ECO:0000259" key="4">
    <source>
        <dbReference type="Pfam" id="PF00703"/>
    </source>
</evidence>
<dbReference type="SUPFAM" id="SSF49303">
    <property type="entry name" value="beta-Galactosidase/glucuronidase domain"/>
    <property type="match status" value="1"/>
</dbReference>
<dbReference type="InterPro" id="IPR006103">
    <property type="entry name" value="Glyco_hydro_2_cat"/>
</dbReference>